<reference evidence="2 3" key="1">
    <citation type="submission" date="2012-05" db="EMBL/GenBank/DDBJ databases">
        <authorList>
            <person name="Harkins D.M."/>
            <person name="Madupu R."/>
            <person name="Durkin A.S."/>
            <person name="Torralba M."/>
            <person name="Methe B."/>
            <person name="Sutton G.G."/>
            <person name="Nelson K.E."/>
        </authorList>
    </citation>
    <scope>NUCLEOTIDE SEQUENCE [LARGE SCALE GENOMIC DNA]</scope>
    <source>
        <strain evidence="2 3">F0490</strain>
    </source>
</reference>
<dbReference type="PATRIC" id="fig|1125717.3.peg.1978"/>
<organism evidence="2 3">
    <name type="scientific">Schaalia georgiae F0490</name>
    <dbReference type="NCBI Taxonomy" id="1125717"/>
    <lineage>
        <taxon>Bacteria</taxon>
        <taxon>Bacillati</taxon>
        <taxon>Actinomycetota</taxon>
        <taxon>Actinomycetes</taxon>
        <taxon>Actinomycetales</taxon>
        <taxon>Actinomycetaceae</taxon>
        <taxon>Schaalia</taxon>
    </lineage>
</organism>
<feature type="region of interest" description="Disordered" evidence="1">
    <location>
        <begin position="37"/>
        <end position="56"/>
    </location>
</feature>
<keyword evidence="3" id="KW-1185">Reference proteome</keyword>
<evidence type="ECO:0000313" key="3">
    <source>
        <dbReference type="Proteomes" id="UP000004578"/>
    </source>
</evidence>
<evidence type="ECO:0000313" key="2">
    <source>
        <dbReference type="EMBL" id="EJF35369.1"/>
    </source>
</evidence>
<gene>
    <name evidence="2" type="ORF">HMPREF1317_0097</name>
</gene>
<dbReference type="EMBL" id="AKFS01000302">
    <property type="protein sequence ID" value="EJF35369.1"/>
    <property type="molecule type" value="Genomic_DNA"/>
</dbReference>
<evidence type="ECO:0000256" key="1">
    <source>
        <dbReference type="SAM" id="MobiDB-lite"/>
    </source>
</evidence>
<dbReference type="Proteomes" id="UP000004578">
    <property type="component" value="Unassembled WGS sequence"/>
</dbReference>
<sequence>MTFVAIVGVPAEELMRRAEAELERALAAGADALPVLETQSTNPAATAAAGDHTEVA</sequence>
<protein>
    <submittedName>
        <fullName evidence="2">Uncharacterized protein</fullName>
    </submittedName>
</protein>
<name>J0MMC1_9ACTO</name>
<proteinExistence type="predicted"/>
<comment type="caution">
    <text evidence="2">The sequence shown here is derived from an EMBL/GenBank/DDBJ whole genome shotgun (WGS) entry which is preliminary data.</text>
</comment>
<dbReference type="AlphaFoldDB" id="J0MMC1"/>
<accession>J0MMC1</accession>